<comment type="caution">
    <text evidence="6">The sequence shown here is derived from an EMBL/GenBank/DDBJ whole genome shotgun (WGS) entry which is preliminary data.</text>
</comment>
<feature type="coiled-coil region" evidence="4">
    <location>
        <begin position="702"/>
        <end position="764"/>
    </location>
</feature>
<feature type="transmembrane region" description="Helical" evidence="5">
    <location>
        <begin position="224"/>
        <end position="245"/>
    </location>
</feature>
<name>A0A0L6CEG9_9MICO</name>
<keyword evidence="3 5" id="KW-0472">Membrane</keyword>
<feature type="transmembrane region" description="Helical" evidence="5">
    <location>
        <begin position="533"/>
        <end position="551"/>
    </location>
</feature>
<dbReference type="GO" id="GO:0030255">
    <property type="term" value="P:protein secretion by the type IV secretion system"/>
    <property type="evidence" value="ECO:0007669"/>
    <property type="project" value="InterPro"/>
</dbReference>
<feature type="transmembrane region" description="Helical" evidence="5">
    <location>
        <begin position="495"/>
        <end position="513"/>
    </location>
</feature>
<evidence type="ECO:0000256" key="5">
    <source>
        <dbReference type="SAM" id="Phobius"/>
    </source>
</evidence>
<organism evidence="6 7">
    <name type="scientific">Luteipulveratus halotolerans</name>
    <dbReference type="NCBI Taxonomy" id="1631356"/>
    <lineage>
        <taxon>Bacteria</taxon>
        <taxon>Bacillati</taxon>
        <taxon>Actinomycetota</taxon>
        <taxon>Actinomycetes</taxon>
        <taxon>Micrococcales</taxon>
        <taxon>Dermacoccaceae</taxon>
        <taxon>Luteipulveratus</taxon>
    </lineage>
</organism>
<dbReference type="AlphaFoldDB" id="A0A0L6CEG9"/>
<gene>
    <name evidence="6" type="ORF">VV01_01190</name>
</gene>
<dbReference type="RefSeq" id="WP_050668284.1">
    <property type="nucleotide sequence ID" value="NZ_LAIR01000002.1"/>
</dbReference>
<keyword evidence="1 5" id="KW-0812">Transmembrane</keyword>
<feature type="transmembrane region" description="Helical" evidence="5">
    <location>
        <begin position="59"/>
        <end position="77"/>
    </location>
</feature>
<keyword evidence="2 5" id="KW-1133">Transmembrane helix</keyword>
<keyword evidence="4" id="KW-0175">Coiled coil</keyword>
<evidence type="ECO:0000313" key="7">
    <source>
        <dbReference type="Proteomes" id="UP000037397"/>
    </source>
</evidence>
<keyword evidence="7" id="KW-1185">Reference proteome</keyword>
<sequence length="826" mass="90204">MGRVVTSALLVVGTTSSVRVLPHEAADQAWLRDRNPVQAPRERRLEVLLRRAARAKKPVVVVLTVLLAMLAIGFVSATPSAHAGPLDVEEKLCDKRSFDLPVKSGSGLEQLISDPSDKPNTLYGQYGTTGARWPVFNEGCASTNRIFLTPIGNMVFDISKSVSRTSISTVQWVFDDKLINAFITGADTTRCHREPNENGRQVVVCDTSDRSPLTEIVNRLHLRLFLEFITAAVMIGGLVLGWRVVTKRSSSELMQKAVWMVVVAGLAYVFASNAGSYVAKMNSGANEVTQTVISSLTGTDCKNVGEPTDCIANSLYNVLVFDPWATGLTGSTPQEHPVAANGPATGDTTYDFSRRVLTQQAFSATDQVTISKQGKPESFYSCAVKDDDEHFAPAVRDKEATWSACGKWQDRNEMVNEMVEDSADGQNKAGWNGNTAAADGKYACVKDCTTWDNYRGAQSGNRILIAMIALIAALGVGVVLLFICMSYLMLEIGTIMFAILAPIFFLLGLIPDWGQRIFLRWLDLFIGTFVKRIALGAFLGVMLALYSTLFTITEIPWFMRLIFAILIALFGVVYRKKFLELFEFNVSGGDQRLHTDGDMGKRAASAAGSVTQRATRVGVGAVAGGAAARGLGKGAIARAALAGGTRGLLPSSAYYAQRLGRDRGEAVASKIAERSEVARHMHAASGDAHEARMNEKRIRVKFDSAKANLEDTKSTIHTLQETRNRVSVSHRNALRENGAEHIHTKRLASRERALEKELAAKKAELKKNHTTAFDLKREHQLAQAKARAASVRMDEASYAYRGFVAAVGGRGARRTYKPIDRLEEDR</sequence>
<proteinExistence type="predicted"/>
<evidence type="ECO:0000256" key="1">
    <source>
        <dbReference type="ARBA" id="ARBA00022692"/>
    </source>
</evidence>
<dbReference type="OrthoDB" id="3903435at2"/>
<dbReference type="EMBL" id="LAIR01000002">
    <property type="protein sequence ID" value="KNX36074.1"/>
    <property type="molecule type" value="Genomic_DNA"/>
</dbReference>
<feature type="transmembrane region" description="Helical" evidence="5">
    <location>
        <begin position="463"/>
        <end position="489"/>
    </location>
</feature>
<dbReference type="Pfam" id="PF04610">
    <property type="entry name" value="TrbL"/>
    <property type="match status" value="1"/>
</dbReference>
<evidence type="ECO:0000313" key="6">
    <source>
        <dbReference type="EMBL" id="KNX36074.1"/>
    </source>
</evidence>
<reference evidence="7" key="1">
    <citation type="submission" date="2015-03" db="EMBL/GenBank/DDBJ databases">
        <title>Luteipulveratus halotolerans sp. nov., a novel actinobacterium (Dermacoccaceae) from Sarawak, Malaysia.</title>
        <authorList>
            <person name="Juboi H."/>
            <person name="Basik A."/>
            <person name="Shamsul S.S."/>
            <person name="Arnold P."/>
            <person name="Schmitt E.K."/>
            <person name="Sanglier J.-J."/>
            <person name="Yeo T."/>
        </authorList>
    </citation>
    <scope>NUCLEOTIDE SEQUENCE [LARGE SCALE GENOMIC DNA]</scope>
    <source>
        <strain evidence="7">C296001</strain>
    </source>
</reference>
<dbReference type="Proteomes" id="UP000037397">
    <property type="component" value="Unassembled WGS sequence"/>
</dbReference>
<evidence type="ECO:0000256" key="2">
    <source>
        <dbReference type="ARBA" id="ARBA00022989"/>
    </source>
</evidence>
<protein>
    <submittedName>
        <fullName evidence="6">Uncharacterized protein</fullName>
    </submittedName>
</protein>
<feature type="transmembrane region" description="Helical" evidence="5">
    <location>
        <begin position="257"/>
        <end position="279"/>
    </location>
</feature>
<evidence type="ECO:0000256" key="4">
    <source>
        <dbReference type="SAM" id="Coils"/>
    </source>
</evidence>
<dbReference type="STRING" id="1631356.VV01_01190"/>
<accession>A0A0L6CEG9</accession>
<evidence type="ECO:0000256" key="3">
    <source>
        <dbReference type="ARBA" id="ARBA00023136"/>
    </source>
</evidence>
<feature type="transmembrane region" description="Helical" evidence="5">
    <location>
        <begin position="557"/>
        <end position="574"/>
    </location>
</feature>
<dbReference type="InterPro" id="IPR007688">
    <property type="entry name" value="Conjugal_tfr_TrbL/VirB6"/>
</dbReference>